<accession>A0A2T5U0R7</accession>
<comment type="caution">
    <text evidence="2">The sequence shown here is derived from an EMBL/GenBank/DDBJ whole genome shotgun (WGS) entry which is preliminary data.</text>
</comment>
<keyword evidence="1" id="KW-1133">Transmembrane helix</keyword>
<dbReference type="Proteomes" id="UP000244013">
    <property type="component" value="Unassembled WGS sequence"/>
</dbReference>
<dbReference type="OrthoDB" id="7581991at2"/>
<protein>
    <submittedName>
        <fullName evidence="2">Uncharacterized protein</fullName>
    </submittedName>
</protein>
<dbReference type="AlphaFoldDB" id="A0A2T5U0R7"/>
<evidence type="ECO:0000256" key="1">
    <source>
        <dbReference type="SAM" id="Phobius"/>
    </source>
</evidence>
<evidence type="ECO:0000313" key="2">
    <source>
        <dbReference type="EMBL" id="PTW45103.1"/>
    </source>
</evidence>
<gene>
    <name evidence="2" type="ORF">C8J25_108195</name>
</gene>
<keyword evidence="1" id="KW-0472">Membrane</keyword>
<proteinExistence type="predicted"/>
<dbReference type="RefSeq" id="WP_107955274.1">
    <property type="nucleotide sequence ID" value="NZ_QAYE01000008.1"/>
</dbReference>
<sequence>MMQKLKFEPTFRSSDQRLRYAEIHDHDCDCATCAPYVPSDPDRLTAVHMGKLACLGVLVGSAIMFVIDPAGASAALLATVGIGL</sequence>
<name>A0A2T5U0R7_9SPHN</name>
<feature type="transmembrane region" description="Helical" evidence="1">
    <location>
        <begin position="52"/>
        <end position="78"/>
    </location>
</feature>
<organism evidence="2 3">
    <name type="scientific">Sphingomonas faeni</name>
    <dbReference type="NCBI Taxonomy" id="185950"/>
    <lineage>
        <taxon>Bacteria</taxon>
        <taxon>Pseudomonadati</taxon>
        <taxon>Pseudomonadota</taxon>
        <taxon>Alphaproteobacteria</taxon>
        <taxon>Sphingomonadales</taxon>
        <taxon>Sphingomonadaceae</taxon>
        <taxon>Sphingomonas</taxon>
    </lineage>
</organism>
<keyword evidence="1" id="KW-0812">Transmembrane</keyword>
<dbReference type="EMBL" id="QAYE01000008">
    <property type="protein sequence ID" value="PTW45103.1"/>
    <property type="molecule type" value="Genomic_DNA"/>
</dbReference>
<evidence type="ECO:0000313" key="3">
    <source>
        <dbReference type="Proteomes" id="UP000244013"/>
    </source>
</evidence>
<dbReference type="GeneID" id="91007095"/>
<reference evidence="2 3" key="1">
    <citation type="submission" date="2018-04" db="EMBL/GenBank/DDBJ databases">
        <title>Genomic Encyclopedia of Type Strains, Phase III (KMG-III): the genomes of soil and plant-associated and newly described type strains.</title>
        <authorList>
            <person name="Whitman W."/>
        </authorList>
    </citation>
    <scope>NUCLEOTIDE SEQUENCE [LARGE SCALE GENOMIC DNA]</scope>
    <source>
        <strain evidence="2 3">MA-olki</strain>
    </source>
</reference>